<proteinExistence type="predicted"/>
<gene>
    <name evidence="1" type="ORF">G4D61_01095</name>
</gene>
<keyword evidence="2" id="KW-1185">Reference proteome</keyword>
<dbReference type="Pfam" id="PF19952">
    <property type="entry name" value="DUF6414"/>
    <property type="match status" value="1"/>
</dbReference>
<reference evidence="1 2" key="1">
    <citation type="submission" date="2020-03" db="EMBL/GenBank/DDBJ databases">
        <title>Bacillus aquiflavi sp. nov., isolated from yellow water of strong flavor Chinese baijiu in Yibin region of China.</title>
        <authorList>
            <person name="Xie J."/>
        </authorList>
    </citation>
    <scope>NUCLEOTIDE SEQUENCE [LARGE SCALE GENOMIC DNA]</scope>
    <source>
        <strain evidence="1 2">Gsoil 114</strain>
    </source>
</reference>
<protein>
    <submittedName>
        <fullName evidence="1">Uncharacterized protein</fullName>
    </submittedName>
</protein>
<evidence type="ECO:0000313" key="2">
    <source>
        <dbReference type="Proteomes" id="UP000476934"/>
    </source>
</evidence>
<dbReference type="EMBL" id="JAAIWK010000001">
    <property type="protein sequence ID" value="NEY18565.1"/>
    <property type="molecule type" value="Genomic_DNA"/>
</dbReference>
<sequence length="277" mass="31270">MKRKDVNKRHLLKVVYFDEGSAMDYLEAKHGGRYDKVSSDIIQRVKNIAGEVGIEASSDPKILSLIVDSLFGIKGRIAGSASYNKNGDSKVSETLSSTVLSNFIDDVYKEKQENLPTEFGVFERVRLSFVPNSVTFLKVISPMLKVIKEESFGNDMPIQLGALDQIFNDAKGYYELISVEEKKVFRFNFNALRNNYRLNDLTKMNLTIVGIKVGECTEKELEWESEFGEKRATDNNSAFENLVERERSDGSKTEQEVNEEMLSVYDVILAGVANNES</sequence>
<accession>A0A6M0P2Z5</accession>
<evidence type="ECO:0000313" key="1">
    <source>
        <dbReference type="EMBL" id="NEY18565.1"/>
    </source>
</evidence>
<dbReference type="RefSeq" id="WP_163173018.1">
    <property type="nucleotide sequence ID" value="NZ_JAAIWK010000001.1"/>
</dbReference>
<comment type="caution">
    <text evidence="1">The sequence shown here is derived from an EMBL/GenBank/DDBJ whole genome shotgun (WGS) entry which is preliminary data.</text>
</comment>
<organism evidence="1 2">
    <name type="scientific">Heyndrickxia ginsengihumi</name>
    <dbReference type="NCBI Taxonomy" id="363870"/>
    <lineage>
        <taxon>Bacteria</taxon>
        <taxon>Bacillati</taxon>
        <taxon>Bacillota</taxon>
        <taxon>Bacilli</taxon>
        <taxon>Bacillales</taxon>
        <taxon>Bacillaceae</taxon>
        <taxon>Heyndrickxia</taxon>
    </lineage>
</organism>
<dbReference type="AlphaFoldDB" id="A0A6M0P2Z5"/>
<dbReference type="Proteomes" id="UP000476934">
    <property type="component" value="Unassembled WGS sequence"/>
</dbReference>
<name>A0A6M0P2Z5_9BACI</name>
<dbReference type="InterPro" id="IPR045633">
    <property type="entry name" value="DUF6414"/>
</dbReference>